<dbReference type="GO" id="GO:0005886">
    <property type="term" value="C:plasma membrane"/>
    <property type="evidence" value="ECO:0007669"/>
    <property type="project" value="TreeGrafter"/>
</dbReference>
<dbReference type="InterPro" id="IPR003474">
    <property type="entry name" value="Glcn_transporter"/>
</dbReference>
<feature type="transmembrane region" description="Helical" evidence="1">
    <location>
        <begin position="56"/>
        <end position="73"/>
    </location>
</feature>
<proteinExistence type="predicted"/>
<feature type="transmembrane region" description="Helical" evidence="1">
    <location>
        <begin position="95"/>
        <end position="125"/>
    </location>
</feature>
<dbReference type="Pfam" id="PF02447">
    <property type="entry name" value="GntP_permease"/>
    <property type="match status" value="1"/>
</dbReference>
<reference evidence="2 3" key="1">
    <citation type="submission" date="2020-03" db="EMBL/GenBank/DDBJ databases">
        <title>Assessment of the enzymatic potential of alkaline-tolerant lipase obtained from Bacillus luteus H11 (technogenic soil) for the bioremediation of saline soils contaminated with petroleum substances.</title>
        <authorList>
            <person name="Kalwasinska A."/>
        </authorList>
    </citation>
    <scope>NUCLEOTIDE SEQUENCE [LARGE SCALE GENOMIC DNA]</scope>
    <source>
        <strain evidence="2 3">H11</strain>
    </source>
</reference>
<dbReference type="PANTHER" id="PTHR30354:SF7">
    <property type="entry name" value="BLL7963 PROTEIN"/>
    <property type="match status" value="1"/>
</dbReference>
<protein>
    <submittedName>
        <fullName evidence="2">GntP family permease</fullName>
    </submittedName>
</protein>
<keyword evidence="3" id="KW-1185">Reference proteome</keyword>
<keyword evidence="1" id="KW-1133">Transmembrane helix</keyword>
<dbReference type="RefSeq" id="WP_168005891.1">
    <property type="nucleotide sequence ID" value="NZ_JAATHJ010000008.1"/>
</dbReference>
<gene>
    <name evidence="2" type="ORF">HCN83_07205</name>
</gene>
<dbReference type="EMBL" id="JAATHJ010000008">
    <property type="protein sequence ID" value="NJP37373.1"/>
    <property type="molecule type" value="Genomic_DNA"/>
</dbReference>
<accession>A0A969TT82</accession>
<dbReference type="AlphaFoldDB" id="A0A969TT82"/>
<evidence type="ECO:0000256" key="1">
    <source>
        <dbReference type="SAM" id="Phobius"/>
    </source>
</evidence>
<organism evidence="2 3">
    <name type="scientific">Alkalicoccus luteus</name>
    <dbReference type="NCBI Taxonomy" id="1237094"/>
    <lineage>
        <taxon>Bacteria</taxon>
        <taxon>Bacillati</taxon>
        <taxon>Bacillota</taxon>
        <taxon>Bacilli</taxon>
        <taxon>Bacillales</taxon>
        <taxon>Bacillaceae</taxon>
        <taxon>Alkalicoccus</taxon>
    </lineage>
</organism>
<keyword evidence="1" id="KW-0472">Membrane</keyword>
<feature type="transmembrane region" description="Helical" evidence="1">
    <location>
        <begin position="408"/>
        <end position="429"/>
    </location>
</feature>
<comment type="caution">
    <text evidence="2">The sequence shown here is derived from an EMBL/GenBank/DDBJ whole genome shotgun (WGS) entry which is preliminary data.</text>
</comment>
<evidence type="ECO:0000313" key="3">
    <source>
        <dbReference type="Proteomes" id="UP000752012"/>
    </source>
</evidence>
<dbReference type="GO" id="GO:0015128">
    <property type="term" value="F:gluconate transmembrane transporter activity"/>
    <property type="evidence" value="ECO:0007669"/>
    <property type="project" value="InterPro"/>
</dbReference>
<feature type="transmembrane region" description="Helical" evidence="1">
    <location>
        <begin position="281"/>
        <end position="304"/>
    </location>
</feature>
<dbReference type="Proteomes" id="UP000752012">
    <property type="component" value="Unassembled WGS sequence"/>
</dbReference>
<feature type="transmembrane region" description="Helical" evidence="1">
    <location>
        <begin position="174"/>
        <end position="195"/>
    </location>
</feature>
<sequence>MLGIFLGLLLIMGLAYAGWSIIWVAPIAAGVVALTGGLDLLDAYTNTYMDGFVGFARDWFPVFMLGAIFGKLMEDTGMARSVAEALTKVIGTKRAILGVIVSAAVLTYGGVSLFVVVFAVYPLALAMFRDANIPRRLIPPTVALGAFTFTMTAIPGTPQIQNLIPRDYYQTDAMAAPIMGISAAIVMAVGGYLYLRWREGKLRAAGEVYTEPKDKKVFNQEDEEKIPPKLFTVLSLVPLAAVVLSLNLFGLDIVVALLIGIFLIMAFNIHKFRGFSAAVNAGAGGSVIAIVNTSAAVGFGAVVQAVPGFDRLTQLVLSVPGNPLFSQAVAINVLAGATGSASGGMTIALNALGDRYYEIAIATNMEPEAFHRIASIASGGLDVLPHNGAVLTLLAITGMTHKDSYKDIFVVGALIPVFSAVVAIAVYAIGLL</sequence>
<keyword evidence="1" id="KW-0812">Transmembrane</keyword>
<evidence type="ECO:0000313" key="2">
    <source>
        <dbReference type="EMBL" id="NJP37373.1"/>
    </source>
</evidence>
<name>A0A969TT82_9BACI</name>
<dbReference type="PANTHER" id="PTHR30354">
    <property type="entry name" value="GNT FAMILY GLUCONATE TRANSPORTER"/>
    <property type="match status" value="1"/>
</dbReference>
<feature type="transmembrane region" description="Helical" evidence="1">
    <location>
        <begin position="253"/>
        <end position="269"/>
    </location>
</feature>